<dbReference type="Gene3D" id="2.30.60.10">
    <property type="entry name" value="Cyanovirin-N"/>
    <property type="match status" value="1"/>
</dbReference>
<evidence type="ECO:0000313" key="3">
    <source>
        <dbReference type="EMBL" id="KAK4210591.1"/>
    </source>
</evidence>
<evidence type="ECO:0000313" key="4">
    <source>
        <dbReference type="Proteomes" id="UP001301769"/>
    </source>
</evidence>
<feature type="signal peptide" evidence="1">
    <location>
        <begin position="1"/>
        <end position="22"/>
    </location>
</feature>
<dbReference type="SUPFAM" id="SSF51322">
    <property type="entry name" value="Cyanovirin-N"/>
    <property type="match status" value="1"/>
</dbReference>
<dbReference type="InterPro" id="IPR011058">
    <property type="entry name" value="Cyanovirin-N"/>
</dbReference>
<dbReference type="Pfam" id="PF08881">
    <property type="entry name" value="CVNH"/>
    <property type="match status" value="1"/>
</dbReference>
<dbReference type="EMBL" id="MU858171">
    <property type="protein sequence ID" value="KAK4210591.1"/>
    <property type="molecule type" value="Genomic_DNA"/>
</dbReference>
<name>A0AAN7B2R1_9PEZI</name>
<reference evidence="3" key="2">
    <citation type="submission" date="2023-05" db="EMBL/GenBank/DDBJ databases">
        <authorList>
            <consortium name="Lawrence Berkeley National Laboratory"/>
            <person name="Steindorff A."/>
            <person name="Hensen N."/>
            <person name="Bonometti L."/>
            <person name="Westerberg I."/>
            <person name="Brannstrom I.O."/>
            <person name="Guillou S."/>
            <person name="Cros-Aarteil S."/>
            <person name="Calhoun S."/>
            <person name="Haridas S."/>
            <person name="Kuo A."/>
            <person name="Mondo S."/>
            <person name="Pangilinan J."/>
            <person name="Riley R."/>
            <person name="Labutti K."/>
            <person name="Andreopoulos B."/>
            <person name="Lipzen A."/>
            <person name="Chen C."/>
            <person name="Yanf M."/>
            <person name="Daum C."/>
            <person name="Ng V."/>
            <person name="Clum A."/>
            <person name="Ohm R."/>
            <person name="Martin F."/>
            <person name="Silar P."/>
            <person name="Natvig D."/>
            <person name="Lalanne C."/>
            <person name="Gautier V."/>
            <person name="Ament-Velasquez S.L."/>
            <person name="Kruys A."/>
            <person name="Hutchinson M.I."/>
            <person name="Powell A.J."/>
            <person name="Barry K."/>
            <person name="Miller A.N."/>
            <person name="Grigoriev I.V."/>
            <person name="Debuchy R."/>
            <person name="Gladieux P."/>
            <person name="Thoren M.H."/>
            <person name="Johannesson H."/>
        </authorList>
    </citation>
    <scope>NUCLEOTIDE SEQUENCE</scope>
    <source>
        <strain evidence="3">PSN293</strain>
    </source>
</reference>
<keyword evidence="1" id="KW-0732">Signal</keyword>
<sequence length="162" mass="17201">MQLSSMFQYLMALAAVAPAAIATPVGAPISARTSEAPGFLDPLPVEGSLGKRSFAKTCNGCKYGKKFTDFHCQCSNNAGVEVPSYLNLDNCLANAGGHPVWRRNGGLSGSCKGISMGEAADGKSFEFSTFCETGKSKGDGISDWIDLNKRIHNDNGRLWCDV</sequence>
<accession>A0AAN7B2R1</accession>
<dbReference type="SMART" id="SM01111">
    <property type="entry name" value="CVNH"/>
    <property type="match status" value="1"/>
</dbReference>
<feature type="chain" id="PRO_5042943774" description="Cyanovirin-N domain-containing protein" evidence="1">
    <location>
        <begin position="23"/>
        <end position="162"/>
    </location>
</feature>
<feature type="domain" description="Cyanovirin-N" evidence="2">
    <location>
        <begin position="53"/>
        <end position="160"/>
    </location>
</feature>
<gene>
    <name evidence="3" type="ORF">QBC37DRAFT_390393</name>
</gene>
<reference evidence="3" key="1">
    <citation type="journal article" date="2023" name="Mol. Phylogenet. Evol.">
        <title>Genome-scale phylogeny and comparative genomics of the fungal order Sordariales.</title>
        <authorList>
            <person name="Hensen N."/>
            <person name="Bonometti L."/>
            <person name="Westerberg I."/>
            <person name="Brannstrom I.O."/>
            <person name="Guillou S."/>
            <person name="Cros-Aarteil S."/>
            <person name="Calhoun S."/>
            <person name="Haridas S."/>
            <person name="Kuo A."/>
            <person name="Mondo S."/>
            <person name="Pangilinan J."/>
            <person name="Riley R."/>
            <person name="LaButti K."/>
            <person name="Andreopoulos B."/>
            <person name="Lipzen A."/>
            <person name="Chen C."/>
            <person name="Yan M."/>
            <person name="Daum C."/>
            <person name="Ng V."/>
            <person name="Clum A."/>
            <person name="Steindorff A."/>
            <person name="Ohm R.A."/>
            <person name="Martin F."/>
            <person name="Silar P."/>
            <person name="Natvig D.O."/>
            <person name="Lalanne C."/>
            <person name="Gautier V."/>
            <person name="Ament-Velasquez S.L."/>
            <person name="Kruys A."/>
            <person name="Hutchinson M.I."/>
            <person name="Powell A.J."/>
            <person name="Barry K."/>
            <person name="Miller A.N."/>
            <person name="Grigoriev I.V."/>
            <person name="Debuchy R."/>
            <person name="Gladieux P."/>
            <person name="Hiltunen Thoren M."/>
            <person name="Johannesson H."/>
        </authorList>
    </citation>
    <scope>NUCLEOTIDE SEQUENCE</scope>
    <source>
        <strain evidence="3">PSN293</strain>
    </source>
</reference>
<dbReference type="AlphaFoldDB" id="A0AAN7B2R1"/>
<organism evidence="3 4">
    <name type="scientific">Rhypophila decipiens</name>
    <dbReference type="NCBI Taxonomy" id="261697"/>
    <lineage>
        <taxon>Eukaryota</taxon>
        <taxon>Fungi</taxon>
        <taxon>Dikarya</taxon>
        <taxon>Ascomycota</taxon>
        <taxon>Pezizomycotina</taxon>
        <taxon>Sordariomycetes</taxon>
        <taxon>Sordariomycetidae</taxon>
        <taxon>Sordariales</taxon>
        <taxon>Naviculisporaceae</taxon>
        <taxon>Rhypophila</taxon>
    </lineage>
</organism>
<evidence type="ECO:0000256" key="1">
    <source>
        <dbReference type="SAM" id="SignalP"/>
    </source>
</evidence>
<proteinExistence type="predicted"/>
<evidence type="ECO:0000259" key="2">
    <source>
        <dbReference type="SMART" id="SM01111"/>
    </source>
</evidence>
<dbReference type="Proteomes" id="UP001301769">
    <property type="component" value="Unassembled WGS sequence"/>
</dbReference>
<dbReference type="InterPro" id="IPR036673">
    <property type="entry name" value="Cyanovirin-N_sf"/>
</dbReference>
<keyword evidence="4" id="KW-1185">Reference proteome</keyword>
<comment type="caution">
    <text evidence="3">The sequence shown here is derived from an EMBL/GenBank/DDBJ whole genome shotgun (WGS) entry which is preliminary data.</text>
</comment>
<protein>
    <recommendedName>
        <fullName evidence="2">Cyanovirin-N domain-containing protein</fullName>
    </recommendedName>
</protein>